<dbReference type="EMBL" id="BQFW01000002">
    <property type="protein sequence ID" value="GJJ68940.1"/>
    <property type="molecule type" value="Genomic_DNA"/>
</dbReference>
<accession>A0A9P3H2J9</accession>
<dbReference type="AlphaFoldDB" id="A0A9P3H2J9"/>
<protein>
    <submittedName>
        <fullName evidence="2">Uncharacterized protein</fullName>
    </submittedName>
</protein>
<reference evidence="2" key="1">
    <citation type="submission" date="2021-11" db="EMBL/GenBank/DDBJ databases">
        <authorList>
            <person name="Herlambang A."/>
            <person name="Guo Y."/>
            <person name="Takashima Y."/>
            <person name="Nishizawa T."/>
        </authorList>
    </citation>
    <scope>NUCLEOTIDE SEQUENCE</scope>
    <source>
        <strain evidence="2">E1425</strain>
    </source>
</reference>
<dbReference type="Proteomes" id="UP000827284">
    <property type="component" value="Unassembled WGS sequence"/>
</dbReference>
<organism evidence="2 3">
    <name type="scientific">Entomortierella parvispora</name>
    <dbReference type="NCBI Taxonomy" id="205924"/>
    <lineage>
        <taxon>Eukaryota</taxon>
        <taxon>Fungi</taxon>
        <taxon>Fungi incertae sedis</taxon>
        <taxon>Mucoromycota</taxon>
        <taxon>Mortierellomycotina</taxon>
        <taxon>Mortierellomycetes</taxon>
        <taxon>Mortierellales</taxon>
        <taxon>Mortierellaceae</taxon>
        <taxon>Entomortierella</taxon>
    </lineage>
</organism>
<evidence type="ECO:0000313" key="3">
    <source>
        <dbReference type="Proteomes" id="UP000827284"/>
    </source>
</evidence>
<comment type="caution">
    <text evidence="2">The sequence shown here is derived from an EMBL/GenBank/DDBJ whole genome shotgun (WGS) entry which is preliminary data.</text>
</comment>
<evidence type="ECO:0000256" key="1">
    <source>
        <dbReference type="SAM" id="MobiDB-lite"/>
    </source>
</evidence>
<proteinExistence type="predicted"/>
<keyword evidence="3" id="KW-1185">Reference proteome</keyword>
<evidence type="ECO:0000313" key="2">
    <source>
        <dbReference type="EMBL" id="GJJ68940.1"/>
    </source>
</evidence>
<name>A0A9P3H2J9_9FUNG</name>
<reference evidence="2" key="2">
    <citation type="journal article" date="2022" name="Microbiol. Resour. Announc.">
        <title>Whole-Genome Sequence of Entomortierella parvispora E1425, a Mucoromycotan Fungus Associated with Burkholderiaceae-Related Endosymbiotic Bacteria.</title>
        <authorList>
            <person name="Herlambang A."/>
            <person name="Guo Y."/>
            <person name="Takashima Y."/>
            <person name="Narisawa K."/>
            <person name="Ohta H."/>
            <person name="Nishizawa T."/>
        </authorList>
    </citation>
    <scope>NUCLEOTIDE SEQUENCE</scope>
    <source>
        <strain evidence="2">E1425</strain>
    </source>
</reference>
<feature type="region of interest" description="Disordered" evidence="1">
    <location>
        <begin position="1"/>
        <end position="30"/>
    </location>
</feature>
<gene>
    <name evidence="2" type="ORF">EMPS_01286</name>
</gene>
<sequence length="88" mass="9345">MSATAKGGAGSCSRPPKESLSTPGTPMVSRGWCFSKEAQHPPEGPCTEPCSFLATAESSRERFLVAGSGQCLELGREMRRGQRGRPMS</sequence>